<dbReference type="InterPro" id="IPR033459">
    <property type="entry name" value="AveC-like"/>
</dbReference>
<dbReference type="EMBL" id="BA000030">
    <property type="protein sequence ID" value="BAC68650.1"/>
    <property type="molecule type" value="Genomic_DNA"/>
</dbReference>
<dbReference type="RefSeq" id="WP_010982378.1">
    <property type="nucleotide sequence ID" value="NC_003155.5"/>
</dbReference>
<organism evidence="3 4">
    <name type="scientific">Streptomyces avermitilis (strain ATCC 31267 / DSM 46492 / JCM 5070 / NBRC 14893 / NCIMB 12804 / NRRL 8165 / MA-4680)</name>
    <dbReference type="NCBI Taxonomy" id="227882"/>
    <lineage>
        <taxon>Bacteria</taxon>
        <taxon>Bacillati</taxon>
        <taxon>Actinomycetota</taxon>
        <taxon>Actinomycetes</taxon>
        <taxon>Kitasatosporales</taxon>
        <taxon>Streptomycetaceae</taxon>
        <taxon>Streptomyces</taxon>
    </lineage>
</organism>
<accession>Q79ZM9</accession>
<feature type="transmembrane region" description="Helical" evidence="2">
    <location>
        <begin position="260"/>
        <end position="280"/>
    </location>
</feature>
<dbReference type="OrthoDB" id="4307195at2"/>
<keyword evidence="2" id="KW-0472">Membrane</keyword>
<feature type="transmembrane region" description="Helical" evidence="2">
    <location>
        <begin position="212"/>
        <end position="229"/>
    </location>
</feature>
<dbReference type="Pfam" id="PF17198">
    <property type="entry name" value="AveC_like"/>
    <property type="match status" value="1"/>
</dbReference>
<dbReference type="Proteomes" id="UP000000428">
    <property type="component" value="Chromosome"/>
</dbReference>
<evidence type="ECO:0000256" key="1">
    <source>
        <dbReference type="SAM" id="MobiDB-lite"/>
    </source>
</evidence>
<feature type="transmembrane region" description="Helical" evidence="2">
    <location>
        <begin position="120"/>
        <end position="137"/>
    </location>
</feature>
<feature type="transmembrane region" description="Helical" evidence="2">
    <location>
        <begin position="301"/>
        <end position="326"/>
    </location>
</feature>
<reference evidence="3 4" key="2">
    <citation type="journal article" date="2003" name="Nat. Biotechnol.">
        <title>Complete genome sequence and comparative analysis of the industrial microorganism Streptomyces avermitilis.</title>
        <authorList>
            <person name="Ikeda H."/>
            <person name="Ishikawa J."/>
            <person name="Hanamoto A."/>
            <person name="Shinose M."/>
            <person name="Kikuchi H."/>
            <person name="Shiba T."/>
            <person name="Sakaki Y."/>
            <person name="Hattori M."/>
            <person name="Omura S."/>
        </authorList>
    </citation>
    <scope>NUCLEOTIDE SEQUENCE [LARGE SCALE GENOMIC DNA]</scope>
    <source>
        <strain evidence="4">ATCC 31267 / DSM 46492 / JCM 5070 / NBRC 14893 / NCIMB 12804 / NRRL 8165 / MA-4680</strain>
    </source>
</reference>
<reference evidence="3 4" key="3">
    <citation type="journal article" date="2014" name="J. Ind. Microbiol. Biotechnol.">
        <title>Genome mining of the Streptomyces avermitilis genome and development of genome-minimized hosts for heterologous expression of biosynthetic gene clusters.</title>
        <authorList>
            <person name="Ikeda H."/>
            <person name="Shin-ya K."/>
            <person name="Omura S."/>
        </authorList>
    </citation>
    <scope>NUCLEOTIDE SEQUENCE [LARGE SCALE GENOMIC DNA]</scope>
    <source>
        <strain evidence="4">ATCC 31267 / DSM 46492 / JCM 5070 / NBRC 14893 / NCIMB 12804 / NRRL 8165 / MA-4680</strain>
    </source>
</reference>
<evidence type="ECO:0000313" key="3">
    <source>
        <dbReference type="EMBL" id="BAC68650.1"/>
    </source>
</evidence>
<keyword evidence="2" id="KW-1133">Transmembrane helix</keyword>
<feature type="transmembrane region" description="Helical" evidence="2">
    <location>
        <begin position="93"/>
        <end position="111"/>
    </location>
</feature>
<dbReference type="GeneID" id="41538051"/>
<sequence length="347" mass="37748">MNPSEPLGLPNERVVDTRPSDATLSPEAGLNRSGALPRELLSLPVVVWAGVGLLFLALQAYVFSRWAADGGYRLIETAGQGQGGSKDTGTTDVVYPVISVVCITAAAAWLFRRCRVERRLLFDALLFLGLLFASWQSPLMNWFHSVLVSNASVWGAVGSWGPYVPGWQGAGPGAEAEMPLASASVCMSALIVTVLCSKALGWIKARRPAWRTWRLVLAVFFIGIVLGLSEPLPSASGISVWARALPEVTLWSGEWYQFPVYQAVGSGLVCCMLGSLRFFRDERDESWVERGAWRLPQRAANWARFLAVVGGVNAVMFLYTCFHILLSLVGGQPPDQLPDSFQAPAAY</sequence>
<gene>
    <name evidence="3" type="primary">aveC</name>
    <name evidence="3" type="ORF">SAVERM_940</name>
</gene>
<dbReference type="KEGG" id="sma:SAVERM_940"/>
<feature type="transmembrane region" description="Helical" evidence="2">
    <location>
        <begin position="180"/>
        <end position="200"/>
    </location>
</feature>
<evidence type="ECO:0000313" key="4">
    <source>
        <dbReference type="Proteomes" id="UP000000428"/>
    </source>
</evidence>
<evidence type="ECO:0000256" key="2">
    <source>
        <dbReference type="SAM" id="Phobius"/>
    </source>
</evidence>
<keyword evidence="2" id="KW-0812">Transmembrane</keyword>
<feature type="region of interest" description="Disordered" evidence="1">
    <location>
        <begin position="1"/>
        <end position="29"/>
    </location>
</feature>
<reference evidence="3 4" key="1">
    <citation type="journal article" date="2001" name="Proc. Natl. Acad. Sci. U.S.A.">
        <title>Genome sequence of an industrial microorganism Streptomyces avermitilis: deducing the ability of producing secondary metabolites.</title>
        <authorList>
            <person name="Omura S."/>
            <person name="Ikeda H."/>
            <person name="Ishikawa J."/>
            <person name="Hanamoto A."/>
            <person name="Takahashi C."/>
            <person name="Shinose M."/>
            <person name="Takahashi Y."/>
            <person name="Horikawa H."/>
            <person name="Nakazawa H."/>
            <person name="Osonoe T."/>
            <person name="Kikuchi H."/>
            <person name="Shiba T."/>
            <person name="Sakaki Y."/>
            <person name="Hattori M."/>
        </authorList>
    </citation>
    <scope>NUCLEOTIDE SEQUENCE [LARGE SCALE GENOMIC DNA]</scope>
    <source>
        <strain evidence="4">ATCC 31267 / DSM 46492 / JCM 5070 / NBRC 14893 / NCIMB 12804 / NRRL 8165 / MA-4680</strain>
    </source>
</reference>
<dbReference type="eggNOG" id="ENOG502ZTAA">
    <property type="taxonomic scope" value="Bacteria"/>
</dbReference>
<proteinExistence type="predicted"/>
<dbReference type="AlphaFoldDB" id="Q79ZM9"/>
<name>Q79ZM9_STRAW</name>
<feature type="transmembrane region" description="Helical" evidence="2">
    <location>
        <begin position="40"/>
        <end position="63"/>
    </location>
</feature>
<keyword evidence="4" id="KW-1185">Reference proteome</keyword>
<protein>
    <submittedName>
        <fullName evidence="3">AveC</fullName>
    </submittedName>
</protein>
<dbReference type="HOGENOM" id="CLU_062413_0_0_11"/>